<sequence length="218" mass="25038">MLPKRALSHRLILAFMCSMCLGNPESGGQGTGNFDGSLDLIKVLNTTEDSWVYWQTYSNAYRVMLAKKNTTILATCIRHHKVHITADQYNFTVYEQLNNTEVEDNRTGRFIYPKNGTTKVPISMTVHEADDEPDYMVTLVYSDPDFQHCNVYSISYLEPNLQDDFPTCEMHIRESRVHDGPTTGCRTFYEQECNRTEYQPYSEKCNSTDVPSNNLLTT</sequence>
<evidence type="ECO:0000313" key="2">
    <source>
        <dbReference type="EMBL" id="JAA54089.1"/>
    </source>
</evidence>
<dbReference type="AlphaFoldDB" id="L7LTE0"/>
<accession>L7LTE0</accession>
<proteinExistence type="evidence at transcript level"/>
<keyword evidence="1" id="KW-0732">Signal</keyword>
<dbReference type="SUPFAM" id="SSF50814">
    <property type="entry name" value="Lipocalins"/>
    <property type="match status" value="1"/>
</dbReference>
<feature type="chain" id="PRO_5003981283" evidence="1">
    <location>
        <begin position="23"/>
        <end position="218"/>
    </location>
</feature>
<reference evidence="2" key="2">
    <citation type="journal article" date="2015" name="J. Proteomics">
        <title>Sexual differences in the sialomes of the zebra tick, Rhipicephalus pulchellus.</title>
        <authorList>
            <person name="Tan A.W."/>
            <person name="Francischetti I.M."/>
            <person name="Slovak M."/>
            <person name="Kini R.M."/>
            <person name="Ribeiro J.M."/>
        </authorList>
    </citation>
    <scope>NUCLEOTIDE SEQUENCE</scope>
    <source>
        <tissue evidence="2">Salivary gland</tissue>
    </source>
</reference>
<organism evidence="2">
    <name type="scientific">Rhipicephalus pulchellus</name>
    <name type="common">Yellow backed tick</name>
    <name type="synonym">Dermacentor pulchellus</name>
    <dbReference type="NCBI Taxonomy" id="72859"/>
    <lineage>
        <taxon>Eukaryota</taxon>
        <taxon>Metazoa</taxon>
        <taxon>Ecdysozoa</taxon>
        <taxon>Arthropoda</taxon>
        <taxon>Chelicerata</taxon>
        <taxon>Arachnida</taxon>
        <taxon>Acari</taxon>
        <taxon>Parasitiformes</taxon>
        <taxon>Ixodida</taxon>
        <taxon>Ixodoidea</taxon>
        <taxon>Ixodidae</taxon>
        <taxon>Rhipicephalinae</taxon>
        <taxon>Rhipicephalus</taxon>
        <taxon>Rhipicephalus</taxon>
    </lineage>
</organism>
<reference evidence="2" key="1">
    <citation type="submission" date="2012-11" db="EMBL/GenBank/DDBJ databases">
        <authorList>
            <person name="Lucero-Rivera Y.E."/>
            <person name="Tovar-Ramirez D."/>
        </authorList>
    </citation>
    <scope>NUCLEOTIDE SEQUENCE</scope>
    <source>
        <tissue evidence="2">Salivary gland</tissue>
    </source>
</reference>
<dbReference type="EMBL" id="GACK01010945">
    <property type="protein sequence ID" value="JAA54089.1"/>
    <property type="molecule type" value="mRNA"/>
</dbReference>
<name>L7LTE0_RHIPC</name>
<dbReference type="Gene3D" id="2.40.128.20">
    <property type="match status" value="1"/>
</dbReference>
<feature type="signal peptide" evidence="1">
    <location>
        <begin position="1"/>
        <end position="22"/>
    </location>
</feature>
<dbReference type="InterPro" id="IPR012674">
    <property type="entry name" value="Calycin"/>
</dbReference>
<evidence type="ECO:0000256" key="1">
    <source>
        <dbReference type="SAM" id="SignalP"/>
    </source>
</evidence>
<protein>
    <submittedName>
        <fullName evidence="2">Putative group v salivary lipocalin</fullName>
    </submittedName>
</protein>